<dbReference type="SUPFAM" id="SSF51735">
    <property type="entry name" value="NAD(P)-binding Rossmann-fold domains"/>
    <property type="match status" value="1"/>
</dbReference>
<name>A0A0L0SHK8_ALLM3</name>
<dbReference type="eggNOG" id="KOG1208">
    <property type="taxonomic scope" value="Eukaryota"/>
</dbReference>
<proteinExistence type="inferred from homology"/>
<dbReference type="OMA" id="WESRIDE"/>
<dbReference type="InterPro" id="IPR002347">
    <property type="entry name" value="SDR_fam"/>
</dbReference>
<dbReference type="VEuPathDB" id="FungiDB:AMAG_07211"/>
<dbReference type="Gene3D" id="3.40.50.720">
    <property type="entry name" value="NAD(P)-binding Rossmann-like Domain"/>
    <property type="match status" value="1"/>
</dbReference>
<dbReference type="Proteomes" id="UP000054350">
    <property type="component" value="Unassembled WGS sequence"/>
</dbReference>
<evidence type="ECO:0008006" key="5">
    <source>
        <dbReference type="Google" id="ProtNLM"/>
    </source>
</evidence>
<accession>A0A0L0SHK8</accession>
<evidence type="ECO:0000313" key="4">
    <source>
        <dbReference type="Proteomes" id="UP000054350"/>
    </source>
</evidence>
<dbReference type="PRINTS" id="PR00080">
    <property type="entry name" value="SDRFAMILY"/>
</dbReference>
<keyword evidence="4" id="KW-1185">Reference proteome</keyword>
<dbReference type="EMBL" id="GG745339">
    <property type="protein sequence ID" value="KNE61944.1"/>
    <property type="molecule type" value="Genomic_DNA"/>
</dbReference>
<evidence type="ECO:0000256" key="1">
    <source>
        <dbReference type="ARBA" id="ARBA00023002"/>
    </source>
</evidence>
<dbReference type="PANTHER" id="PTHR43157">
    <property type="entry name" value="PHOSPHATIDYLINOSITOL-GLYCAN BIOSYNTHESIS CLASS F PROTEIN-RELATED"/>
    <property type="match status" value="1"/>
</dbReference>
<dbReference type="STRING" id="578462.A0A0L0SHK8"/>
<gene>
    <name evidence="3" type="ORF">AMAG_07211</name>
</gene>
<dbReference type="Pfam" id="PF00106">
    <property type="entry name" value="adh_short"/>
    <property type="match status" value="1"/>
</dbReference>
<reference evidence="3 4" key="1">
    <citation type="submission" date="2009-11" db="EMBL/GenBank/DDBJ databases">
        <title>Annotation of Allomyces macrogynus ATCC 38327.</title>
        <authorList>
            <consortium name="The Broad Institute Genome Sequencing Platform"/>
            <person name="Russ C."/>
            <person name="Cuomo C."/>
            <person name="Burger G."/>
            <person name="Gray M.W."/>
            <person name="Holland P.W.H."/>
            <person name="King N."/>
            <person name="Lang F.B.F."/>
            <person name="Roger A.J."/>
            <person name="Ruiz-Trillo I."/>
            <person name="Young S.K."/>
            <person name="Zeng Q."/>
            <person name="Gargeya S."/>
            <person name="Fitzgerald M."/>
            <person name="Haas B."/>
            <person name="Abouelleil A."/>
            <person name="Alvarado L."/>
            <person name="Arachchi H.M."/>
            <person name="Berlin A."/>
            <person name="Chapman S.B."/>
            <person name="Gearin G."/>
            <person name="Goldberg J."/>
            <person name="Griggs A."/>
            <person name="Gujja S."/>
            <person name="Hansen M."/>
            <person name="Heiman D."/>
            <person name="Howarth C."/>
            <person name="Larimer J."/>
            <person name="Lui A."/>
            <person name="MacDonald P.J.P."/>
            <person name="McCowen C."/>
            <person name="Montmayeur A."/>
            <person name="Murphy C."/>
            <person name="Neiman D."/>
            <person name="Pearson M."/>
            <person name="Priest M."/>
            <person name="Roberts A."/>
            <person name="Saif S."/>
            <person name="Shea T."/>
            <person name="Sisk P."/>
            <person name="Stolte C."/>
            <person name="Sykes S."/>
            <person name="Wortman J."/>
            <person name="Nusbaum C."/>
            <person name="Birren B."/>
        </authorList>
    </citation>
    <scope>NUCLEOTIDE SEQUENCE [LARGE SCALE GENOMIC DNA]</scope>
    <source>
        <strain evidence="3 4">ATCC 38327</strain>
    </source>
</reference>
<dbReference type="GO" id="GO:0016491">
    <property type="term" value="F:oxidoreductase activity"/>
    <property type="evidence" value="ECO:0007669"/>
    <property type="project" value="UniProtKB-KW"/>
</dbReference>
<sequence>MGNGFSRSDIPNLEGKTFLVTGANTGIGYQTALYLAKNKGKVILACRSAGKANAAIDAICSKLKVDGATHDPQLEFLELDLGSLMQVAGAARAVVAKGEKIDVLINNAGIMAVPYRLTVDGLESQFGTNHIGHFVFTMLIFPLIPKSTGRIVNLSSLAHATYSYPFGLCTLDQIFVDPAAPKPADGEKHSSEVAYEPSNAYGHSKLCNVLFTKYLASKQPHLRVYAVHPGFVNTDIQRNLKDSCGVVGGAVLNVIATLTAKSPVTGARTTLVAATSPLLDQDPPMAPSGSYFVPYDKVGEVSAFAKDPALQQRLWEMSIEIVCRTLGEEAAQQIERNIAQME</sequence>
<keyword evidence="1" id="KW-0560">Oxidoreductase</keyword>
<reference evidence="4" key="2">
    <citation type="submission" date="2009-11" db="EMBL/GenBank/DDBJ databases">
        <title>The Genome Sequence of Allomyces macrogynus strain ATCC 38327.</title>
        <authorList>
            <consortium name="The Broad Institute Genome Sequencing Platform"/>
            <person name="Russ C."/>
            <person name="Cuomo C."/>
            <person name="Shea T."/>
            <person name="Young S.K."/>
            <person name="Zeng Q."/>
            <person name="Koehrsen M."/>
            <person name="Haas B."/>
            <person name="Borodovsky M."/>
            <person name="Guigo R."/>
            <person name="Alvarado L."/>
            <person name="Berlin A."/>
            <person name="Borenstein D."/>
            <person name="Chen Z."/>
            <person name="Engels R."/>
            <person name="Freedman E."/>
            <person name="Gellesch M."/>
            <person name="Goldberg J."/>
            <person name="Griggs A."/>
            <person name="Gujja S."/>
            <person name="Heiman D."/>
            <person name="Hepburn T."/>
            <person name="Howarth C."/>
            <person name="Jen D."/>
            <person name="Larson L."/>
            <person name="Lewis B."/>
            <person name="Mehta T."/>
            <person name="Park D."/>
            <person name="Pearson M."/>
            <person name="Roberts A."/>
            <person name="Saif S."/>
            <person name="Shenoy N."/>
            <person name="Sisk P."/>
            <person name="Stolte C."/>
            <person name="Sykes S."/>
            <person name="Walk T."/>
            <person name="White J."/>
            <person name="Yandava C."/>
            <person name="Burger G."/>
            <person name="Gray M.W."/>
            <person name="Holland P.W.H."/>
            <person name="King N."/>
            <person name="Lang F.B.F."/>
            <person name="Roger A.J."/>
            <person name="Ruiz-Trillo I."/>
            <person name="Lander E."/>
            <person name="Nusbaum C."/>
        </authorList>
    </citation>
    <scope>NUCLEOTIDE SEQUENCE [LARGE SCALE GENOMIC DNA]</scope>
    <source>
        <strain evidence="4">ATCC 38327</strain>
    </source>
</reference>
<evidence type="ECO:0000256" key="2">
    <source>
        <dbReference type="RuleBase" id="RU000363"/>
    </source>
</evidence>
<dbReference type="OrthoDB" id="191139at2759"/>
<evidence type="ECO:0000313" key="3">
    <source>
        <dbReference type="EMBL" id="KNE61944.1"/>
    </source>
</evidence>
<dbReference type="PANTHER" id="PTHR43157:SF31">
    <property type="entry name" value="PHOSPHATIDYLINOSITOL-GLYCAN BIOSYNTHESIS CLASS F PROTEIN"/>
    <property type="match status" value="1"/>
</dbReference>
<dbReference type="AlphaFoldDB" id="A0A0L0SHK8"/>
<dbReference type="PRINTS" id="PR00081">
    <property type="entry name" value="GDHRDH"/>
</dbReference>
<protein>
    <recommendedName>
        <fullName evidence="5">Retinol dehydrogenase 12</fullName>
    </recommendedName>
</protein>
<comment type="similarity">
    <text evidence="2">Belongs to the short-chain dehydrogenases/reductases (SDR) family.</text>
</comment>
<organism evidence="3 4">
    <name type="scientific">Allomyces macrogynus (strain ATCC 38327)</name>
    <name type="common">Allomyces javanicus var. macrogynus</name>
    <dbReference type="NCBI Taxonomy" id="578462"/>
    <lineage>
        <taxon>Eukaryota</taxon>
        <taxon>Fungi</taxon>
        <taxon>Fungi incertae sedis</taxon>
        <taxon>Blastocladiomycota</taxon>
        <taxon>Blastocladiomycetes</taxon>
        <taxon>Blastocladiales</taxon>
        <taxon>Blastocladiaceae</taxon>
        <taxon>Allomyces</taxon>
    </lineage>
</organism>
<dbReference type="InterPro" id="IPR036291">
    <property type="entry name" value="NAD(P)-bd_dom_sf"/>
</dbReference>